<name>A0A1L8EI08_HAEIR</name>
<evidence type="ECO:0000313" key="7">
    <source>
        <dbReference type="EMBL" id="JAV18347.1"/>
    </source>
</evidence>
<dbReference type="PANTHER" id="PTHR12570">
    <property type="match status" value="1"/>
</dbReference>
<dbReference type="EMBL" id="GFDG01000452">
    <property type="protein sequence ID" value="JAV18347.1"/>
    <property type="molecule type" value="Transcribed_RNA"/>
</dbReference>
<organism evidence="7">
    <name type="scientific">Haematobia irritans</name>
    <name type="common">Horn fly</name>
    <name type="synonym">Conops irritans</name>
    <dbReference type="NCBI Taxonomy" id="7368"/>
    <lineage>
        <taxon>Eukaryota</taxon>
        <taxon>Metazoa</taxon>
        <taxon>Ecdysozoa</taxon>
        <taxon>Arthropoda</taxon>
        <taxon>Hexapoda</taxon>
        <taxon>Insecta</taxon>
        <taxon>Pterygota</taxon>
        <taxon>Neoptera</taxon>
        <taxon>Endopterygota</taxon>
        <taxon>Diptera</taxon>
        <taxon>Brachycera</taxon>
        <taxon>Muscomorpha</taxon>
        <taxon>Muscoidea</taxon>
        <taxon>Muscidae</taxon>
        <taxon>Haematobia</taxon>
    </lineage>
</organism>
<evidence type="ECO:0000256" key="2">
    <source>
        <dbReference type="ARBA" id="ARBA00007230"/>
    </source>
</evidence>
<evidence type="ECO:0000256" key="6">
    <source>
        <dbReference type="SAM" id="Phobius"/>
    </source>
</evidence>
<keyword evidence="3 6" id="KW-0812">Transmembrane</keyword>
<comment type="subcellular location">
    <subcellularLocation>
        <location evidence="1">Membrane</location>
        <topology evidence="1">Multi-pass membrane protein</topology>
    </subcellularLocation>
</comment>
<keyword evidence="5 6" id="KW-0472">Membrane</keyword>
<accession>A0A1L8EI08</accession>
<evidence type="ECO:0000256" key="3">
    <source>
        <dbReference type="ARBA" id="ARBA00022692"/>
    </source>
</evidence>
<reference evidence="7" key="1">
    <citation type="submission" date="2017-01" db="EMBL/GenBank/DDBJ databases">
        <title>An insight into the sialome and mialome of the horn fly, Haematobia irritans.</title>
        <authorList>
            <person name="Breijo M."/>
            <person name="Boiani M."/>
            <person name="Ures X."/>
            <person name="Rocha S."/>
            <person name="Sequeira M."/>
            <person name="Ribeiro J.M."/>
        </authorList>
    </citation>
    <scope>NUCLEOTIDE SEQUENCE</scope>
</reference>
<feature type="transmembrane region" description="Helical" evidence="6">
    <location>
        <begin position="143"/>
        <end position="163"/>
    </location>
</feature>
<evidence type="ECO:0000256" key="4">
    <source>
        <dbReference type="ARBA" id="ARBA00022989"/>
    </source>
</evidence>
<keyword evidence="4 6" id="KW-1133">Transmembrane helix</keyword>
<dbReference type="PANTHER" id="PTHR12570:SF92">
    <property type="entry name" value="SPICHTHYIN, ISOFORM B"/>
    <property type="match status" value="1"/>
</dbReference>
<sequence>MTVEALEVVGANNPTVPLTDDTIKNSSSSPPSLSELYGQTDFYIGVGLAISSCFFIGSSFIIKKKALLRINRHGEVRASAGGFGYLKEWIWWAGLLTMGLGEAANFAAYAFAPASLVTPLGALSVIISAVMASQFLNEKLNLLGKLGCFLCIVGSTIIVLHSPKEKEIEDLNVLFEKLQDPGFIFYVIVIIGSTVFVAFFVAPRHGHNNVVIYIFLCSGIGSLTVMSCKALGLAIRDTIAGNNDFATWMPWFLIIVTVTFIAIQMNYLNKALDIFNTGIVTPIYYVMFTTLVITASAILFKEFTHMRFEDILGDICGFLVVISAVFMLNAFKDLDVSLNDVRGIMRPKMQKLNQYDDEVMIEQLPKERRYTYGSAGDIYRKA</sequence>
<dbReference type="GO" id="GO:0015095">
    <property type="term" value="F:magnesium ion transmembrane transporter activity"/>
    <property type="evidence" value="ECO:0007669"/>
    <property type="project" value="InterPro"/>
</dbReference>
<feature type="transmembrane region" description="Helical" evidence="6">
    <location>
        <begin position="183"/>
        <end position="203"/>
    </location>
</feature>
<evidence type="ECO:0000256" key="5">
    <source>
        <dbReference type="ARBA" id="ARBA00023136"/>
    </source>
</evidence>
<comment type="similarity">
    <text evidence="2">Belongs to the NIPA family.</text>
</comment>
<feature type="transmembrane region" description="Helical" evidence="6">
    <location>
        <begin position="210"/>
        <end position="236"/>
    </location>
</feature>
<feature type="transmembrane region" description="Helical" evidence="6">
    <location>
        <begin position="248"/>
        <end position="267"/>
    </location>
</feature>
<dbReference type="Pfam" id="PF05653">
    <property type="entry name" value="Mg_trans_NIPA"/>
    <property type="match status" value="1"/>
</dbReference>
<dbReference type="Gene3D" id="1.10.3730.20">
    <property type="match status" value="1"/>
</dbReference>
<dbReference type="InterPro" id="IPR008521">
    <property type="entry name" value="Mg_trans_NIPA"/>
</dbReference>
<protein>
    <submittedName>
        <fullName evidence="7">Putative magnesium transporter nipa2</fullName>
    </submittedName>
</protein>
<feature type="transmembrane region" description="Helical" evidence="6">
    <location>
        <begin position="117"/>
        <end position="136"/>
    </location>
</feature>
<feature type="transmembrane region" description="Helical" evidence="6">
    <location>
        <begin position="279"/>
        <end position="299"/>
    </location>
</feature>
<feature type="transmembrane region" description="Helical" evidence="6">
    <location>
        <begin position="311"/>
        <end position="331"/>
    </location>
</feature>
<dbReference type="GO" id="GO:0016020">
    <property type="term" value="C:membrane"/>
    <property type="evidence" value="ECO:0007669"/>
    <property type="project" value="UniProtKB-SubCell"/>
</dbReference>
<dbReference type="SUPFAM" id="SSF103481">
    <property type="entry name" value="Multidrug resistance efflux transporter EmrE"/>
    <property type="match status" value="1"/>
</dbReference>
<dbReference type="InterPro" id="IPR037185">
    <property type="entry name" value="EmrE-like"/>
</dbReference>
<dbReference type="AlphaFoldDB" id="A0A1L8EI08"/>
<feature type="transmembrane region" description="Helical" evidence="6">
    <location>
        <begin position="42"/>
        <end position="62"/>
    </location>
</feature>
<proteinExistence type="inferred from homology"/>
<evidence type="ECO:0000256" key="1">
    <source>
        <dbReference type="ARBA" id="ARBA00004141"/>
    </source>
</evidence>